<protein>
    <submittedName>
        <fullName evidence="7">LysE family transporter</fullName>
    </submittedName>
</protein>
<keyword evidence="4 6" id="KW-1133">Transmembrane helix</keyword>
<evidence type="ECO:0000256" key="3">
    <source>
        <dbReference type="ARBA" id="ARBA00022692"/>
    </source>
</evidence>
<dbReference type="OrthoDB" id="5638726at2"/>
<evidence type="ECO:0000256" key="5">
    <source>
        <dbReference type="ARBA" id="ARBA00023136"/>
    </source>
</evidence>
<feature type="transmembrane region" description="Helical" evidence="6">
    <location>
        <begin position="73"/>
        <end position="94"/>
    </location>
</feature>
<dbReference type="EMBL" id="JACCEW010000001">
    <property type="protein sequence ID" value="NYT36019.1"/>
    <property type="molecule type" value="Genomic_DNA"/>
</dbReference>
<feature type="transmembrane region" description="Helical" evidence="6">
    <location>
        <begin position="189"/>
        <end position="207"/>
    </location>
</feature>
<accession>A0A853F7S1</accession>
<sequence length="210" mass="21989">MFGVATLPSLFTAWASGTATGLGLFAVVGAQTAFILRQGLMRAYLPSILMLCALLDGIFIFVSVWGLQAATRHVPWLGAIILWPGIAFLAWYGFQAGRRALKPGSGLAASRAAASSRRAALLSAAGFTLLNPHFWLDMMLVGSLAHGFADARLGFAAGALSASVIWLSVLGLGARLLAPLFANPRAWRVLDGAVAIVMVLLAVGLAWKGI</sequence>
<proteinExistence type="predicted"/>
<dbReference type="GO" id="GO:0015171">
    <property type="term" value="F:amino acid transmembrane transporter activity"/>
    <property type="evidence" value="ECO:0007669"/>
    <property type="project" value="TreeGrafter"/>
</dbReference>
<feature type="transmembrane region" description="Helical" evidence="6">
    <location>
        <begin position="156"/>
        <end position="177"/>
    </location>
</feature>
<keyword evidence="3 6" id="KW-0812">Transmembrane</keyword>
<organism evidence="7 8">
    <name type="scientific">Allopusillimonas soli</name>
    <dbReference type="NCBI Taxonomy" id="659016"/>
    <lineage>
        <taxon>Bacteria</taxon>
        <taxon>Pseudomonadati</taxon>
        <taxon>Pseudomonadota</taxon>
        <taxon>Betaproteobacteria</taxon>
        <taxon>Burkholderiales</taxon>
        <taxon>Alcaligenaceae</taxon>
        <taxon>Allopusillimonas</taxon>
    </lineage>
</organism>
<evidence type="ECO:0000256" key="1">
    <source>
        <dbReference type="ARBA" id="ARBA00004651"/>
    </source>
</evidence>
<dbReference type="Pfam" id="PF01810">
    <property type="entry name" value="LysE"/>
    <property type="match status" value="1"/>
</dbReference>
<dbReference type="GO" id="GO:0005886">
    <property type="term" value="C:plasma membrane"/>
    <property type="evidence" value="ECO:0007669"/>
    <property type="project" value="UniProtKB-SubCell"/>
</dbReference>
<evidence type="ECO:0000313" key="8">
    <source>
        <dbReference type="Proteomes" id="UP000580517"/>
    </source>
</evidence>
<dbReference type="Proteomes" id="UP000580517">
    <property type="component" value="Unassembled WGS sequence"/>
</dbReference>
<dbReference type="InterPro" id="IPR001123">
    <property type="entry name" value="LeuE-type"/>
</dbReference>
<keyword evidence="5 6" id="KW-0472">Membrane</keyword>
<evidence type="ECO:0000256" key="4">
    <source>
        <dbReference type="ARBA" id="ARBA00022989"/>
    </source>
</evidence>
<evidence type="ECO:0000256" key="2">
    <source>
        <dbReference type="ARBA" id="ARBA00022475"/>
    </source>
</evidence>
<comment type="caution">
    <text evidence="7">The sequence shown here is derived from an EMBL/GenBank/DDBJ whole genome shotgun (WGS) entry which is preliminary data.</text>
</comment>
<gene>
    <name evidence="7" type="ORF">H0A68_03975</name>
</gene>
<dbReference type="PANTHER" id="PTHR30086">
    <property type="entry name" value="ARGININE EXPORTER PROTEIN ARGO"/>
    <property type="match status" value="1"/>
</dbReference>
<feature type="transmembrane region" description="Helical" evidence="6">
    <location>
        <begin position="119"/>
        <end position="136"/>
    </location>
</feature>
<dbReference type="PANTHER" id="PTHR30086:SF20">
    <property type="entry name" value="ARGININE EXPORTER PROTEIN ARGO-RELATED"/>
    <property type="match status" value="1"/>
</dbReference>
<comment type="subcellular location">
    <subcellularLocation>
        <location evidence="1">Cell membrane</location>
        <topology evidence="1">Multi-pass membrane protein</topology>
    </subcellularLocation>
</comment>
<keyword evidence="2" id="KW-1003">Cell membrane</keyword>
<evidence type="ECO:0000256" key="6">
    <source>
        <dbReference type="SAM" id="Phobius"/>
    </source>
</evidence>
<feature type="transmembrane region" description="Helical" evidence="6">
    <location>
        <begin position="48"/>
        <end position="67"/>
    </location>
</feature>
<evidence type="ECO:0000313" key="7">
    <source>
        <dbReference type="EMBL" id="NYT36019.1"/>
    </source>
</evidence>
<reference evidence="7 8" key="1">
    <citation type="submission" date="2020-07" db="EMBL/GenBank/DDBJ databases">
        <title>Taxonomic revisions and descriptions of new bacterial species based on genomic comparisons in the high-G+C-content subgroup of the family Alcaligenaceae.</title>
        <authorList>
            <person name="Szabo A."/>
            <person name="Felfoldi T."/>
        </authorList>
    </citation>
    <scope>NUCLEOTIDE SEQUENCE [LARGE SCALE GENOMIC DNA]</scope>
    <source>
        <strain evidence="7 8">DSM 25264</strain>
    </source>
</reference>
<name>A0A853F7S1_9BURK</name>
<dbReference type="RefSeq" id="WP_129967937.1">
    <property type="nucleotide sequence ID" value="NZ_JACCEW010000001.1"/>
</dbReference>
<dbReference type="AlphaFoldDB" id="A0A853F7S1"/>
<keyword evidence="8" id="KW-1185">Reference proteome</keyword>
<feature type="transmembrane region" description="Helical" evidence="6">
    <location>
        <begin position="12"/>
        <end position="36"/>
    </location>
</feature>